<keyword evidence="1" id="KW-0472">Membrane</keyword>
<accession>A0A5B0EBY4</accession>
<dbReference type="AlphaFoldDB" id="A0A5B0EBY4"/>
<evidence type="ECO:0000313" key="3">
    <source>
        <dbReference type="Proteomes" id="UP000323856"/>
    </source>
</evidence>
<gene>
    <name evidence="2" type="ORF">FQ154_14565</name>
</gene>
<evidence type="ECO:0008006" key="4">
    <source>
        <dbReference type="Google" id="ProtNLM"/>
    </source>
</evidence>
<feature type="transmembrane region" description="Helical" evidence="1">
    <location>
        <begin position="6"/>
        <end position="26"/>
    </location>
</feature>
<dbReference type="InterPro" id="IPR025962">
    <property type="entry name" value="SdpI/YhfL"/>
</dbReference>
<proteinExistence type="predicted"/>
<organism evidence="2 3">
    <name type="scientific">Paeniglutamicibacter gangotriensis</name>
    <dbReference type="NCBI Taxonomy" id="254787"/>
    <lineage>
        <taxon>Bacteria</taxon>
        <taxon>Bacillati</taxon>
        <taxon>Actinomycetota</taxon>
        <taxon>Actinomycetes</taxon>
        <taxon>Micrococcales</taxon>
        <taxon>Micrococcaceae</taxon>
        <taxon>Paeniglutamicibacter</taxon>
    </lineage>
</organism>
<evidence type="ECO:0000313" key="2">
    <source>
        <dbReference type="EMBL" id="KAA0975220.1"/>
    </source>
</evidence>
<dbReference type="Proteomes" id="UP000323856">
    <property type="component" value="Unassembled WGS sequence"/>
</dbReference>
<sequence length="131" mass="13711">MNGEALTELITSLFLVLIMAGLAWSMKAAGTGQLKRNAWIGIRTASFSHCDECWLLGHHAASHKGIIGCVAAAVIIAAGGVAALLAPSLDYLQPVSLMLGVLVMLVGLLLGMRDGNTMLAKMHTDELGADR</sequence>
<reference evidence="2 3" key="1">
    <citation type="submission" date="2019-07" db="EMBL/GenBank/DDBJ databases">
        <title>Analysis of the biochemical properties, biological activity and biotechnological potential of siderophores and biosurfactants produced by Antarctic psychrotolerant bacteria.</title>
        <authorList>
            <person name="Styczynski M."/>
            <person name="Krucon T."/>
            <person name="Decewicz P."/>
            <person name="Dziewit L."/>
        </authorList>
    </citation>
    <scope>NUCLEOTIDE SEQUENCE [LARGE SCALE GENOMIC DNA]</scope>
    <source>
        <strain evidence="2 3">ANT_H27</strain>
    </source>
</reference>
<keyword evidence="1" id="KW-1133">Transmembrane helix</keyword>
<comment type="caution">
    <text evidence="2">The sequence shown here is derived from an EMBL/GenBank/DDBJ whole genome shotgun (WGS) entry which is preliminary data.</text>
</comment>
<name>A0A5B0EBY4_9MICC</name>
<dbReference type="RefSeq" id="WP_007271150.1">
    <property type="nucleotide sequence ID" value="NZ_JBITUG010000019.1"/>
</dbReference>
<evidence type="ECO:0000256" key="1">
    <source>
        <dbReference type="SAM" id="Phobius"/>
    </source>
</evidence>
<dbReference type="EMBL" id="VOBL01000016">
    <property type="protein sequence ID" value="KAA0975220.1"/>
    <property type="molecule type" value="Genomic_DNA"/>
</dbReference>
<protein>
    <recommendedName>
        <fullName evidence="4">SdpI family protein</fullName>
    </recommendedName>
</protein>
<keyword evidence="1" id="KW-0812">Transmembrane</keyword>
<feature type="transmembrane region" description="Helical" evidence="1">
    <location>
        <begin position="91"/>
        <end position="112"/>
    </location>
</feature>
<feature type="transmembrane region" description="Helical" evidence="1">
    <location>
        <begin position="65"/>
        <end position="85"/>
    </location>
</feature>
<dbReference type="Pfam" id="PF13630">
    <property type="entry name" value="SdpI"/>
    <property type="match status" value="1"/>
</dbReference>
<dbReference type="OrthoDB" id="4481397at2"/>